<dbReference type="Proteomes" id="UP001182556">
    <property type="component" value="Unassembled WGS sequence"/>
</dbReference>
<dbReference type="InterPro" id="IPR039931">
    <property type="entry name" value="EEIG1/2-like"/>
</dbReference>
<comment type="caution">
    <text evidence="3">The sequence shown here is derived from an EMBL/GenBank/DDBJ whole genome shotgun (WGS) entry which is preliminary data.</text>
</comment>
<feature type="domain" description="C2 NT-type" evidence="2">
    <location>
        <begin position="50"/>
        <end position="527"/>
    </location>
</feature>
<dbReference type="EMBL" id="JAODAN010000007">
    <property type="protein sequence ID" value="KAK1922938.1"/>
    <property type="molecule type" value="Genomic_DNA"/>
</dbReference>
<feature type="compositionally biased region" description="Low complexity" evidence="1">
    <location>
        <begin position="24"/>
        <end position="35"/>
    </location>
</feature>
<dbReference type="PANTHER" id="PTHR21456">
    <property type="entry name" value="FAMILY WITH SEQUENCE SIMILARITY 102"/>
    <property type="match status" value="1"/>
</dbReference>
<feature type="compositionally biased region" description="Polar residues" evidence="1">
    <location>
        <begin position="247"/>
        <end position="258"/>
    </location>
</feature>
<reference evidence="3" key="1">
    <citation type="submission" date="2023-02" db="EMBL/GenBank/DDBJ databases">
        <title>Identification and recombinant expression of a fungal hydrolase from Papiliotrema laurentii that hydrolyzes apple cutin and clears colloidal polyester polyurethane.</title>
        <authorList>
            <consortium name="DOE Joint Genome Institute"/>
            <person name="Roman V.A."/>
            <person name="Bojanowski C."/>
            <person name="Crable B.R."/>
            <person name="Wagner D.N."/>
            <person name="Hung C.S."/>
            <person name="Nadeau L.J."/>
            <person name="Schratz L."/>
            <person name="Haridas S."/>
            <person name="Pangilinan J."/>
            <person name="Lipzen A."/>
            <person name="Na H."/>
            <person name="Yan M."/>
            <person name="Ng V."/>
            <person name="Grigoriev I.V."/>
            <person name="Spatafora J.W."/>
            <person name="Barlow D."/>
            <person name="Biffinger J."/>
            <person name="Kelley-Loughnane N."/>
            <person name="Varaljay V.A."/>
            <person name="Crookes-Goodson W.J."/>
        </authorList>
    </citation>
    <scope>NUCLEOTIDE SEQUENCE</scope>
    <source>
        <strain evidence="3">5307AH</strain>
    </source>
</reference>
<evidence type="ECO:0000313" key="3">
    <source>
        <dbReference type="EMBL" id="KAK1922938.1"/>
    </source>
</evidence>
<keyword evidence="4" id="KW-1185">Reference proteome</keyword>
<feature type="region of interest" description="Disordered" evidence="1">
    <location>
        <begin position="111"/>
        <end position="375"/>
    </location>
</feature>
<accession>A0AAD9CYU5</accession>
<feature type="compositionally biased region" description="Polar residues" evidence="1">
    <location>
        <begin position="224"/>
        <end position="238"/>
    </location>
</feature>
<feature type="compositionally biased region" description="Basic residues" evidence="1">
    <location>
        <begin position="646"/>
        <end position="658"/>
    </location>
</feature>
<feature type="region of interest" description="Disordered" evidence="1">
    <location>
        <begin position="558"/>
        <end position="587"/>
    </location>
</feature>
<feature type="region of interest" description="Disordered" evidence="1">
    <location>
        <begin position="621"/>
        <end position="658"/>
    </location>
</feature>
<feature type="compositionally biased region" description="Low complexity" evidence="1">
    <location>
        <begin position="625"/>
        <end position="642"/>
    </location>
</feature>
<feature type="region of interest" description="Disordered" evidence="1">
    <location>
        <begin position="1"/>
        <end position="44"/>
    </location>
</feature>
<feature type="compositionally biased region" description="Polar residues" evidence="1">
    <location>
        <begin position="336"/>
        <end position="345"/>
    </location>
</feature>
<gene>
    <name evidence="3" type="ORF">DB88DRAFT_440224</name>
</gene>
<proteinExistence type="predicted"/>
<feature type="compositionally biased region" description="Polar residues" evidence="1">
    <location>
        <begin position="182"/>
        <end position="196"/>
    </location>
</feature>
<protein>
    <recommendedName>
        <fullName evidence="2">C2 NT-type domain-containing protein</fullName>
    </recommendedName>
</protein>
<feature type="compositionally biased region" description="Basic and acidic residues" evidence="1">
    <location>
        <begin position="558"/>
        <end position="567"/>
    </location>
</feature>
<feature type="region of interest" description="Disordered" evidence="1">
    <location>
        <begin position="721"/>
        <end position="768"/>
    </location>
</feature>
<dbReference type="PANTHER" id="PTHR21456:SF1">
    <property type="entry name" value="C2 NT-TYPE DOMAIN-CONTAINING PROTEIN"/>
    <property type="match status" value="1"/>
</dbReference>
<dbReference type="AlphaFoldDB" id="A0AAD9CYU5"/>
<evidence type="ECO:0000313" key="4">
    <source>
        <dbReference type="Proteomes" id="UP001182556"/>
    </source>
</evidence>
<dbReference type="PROSITE" id="PS51840">
    <property type="entry name" value="C2_NT"/>
    <property type="match status" value="1"/>
</dbReference>
<evidence type="ECO:0000259" key="2">
    <source>
        <dbReference type="PROSITE" id="PS51840"/>
    </source>
</evidence>
<evidence type="ECO:0000256" key="1">
    <source>
        <dbReference type="SAM" id="MobiDB-lite"/>
    </source>
</evidence>
<feature type="compositionally biased region" description="Polar residues" evidence="1">
    <location>
        <begin position="268"/>
        <end position="282"/>
    </location>
</feature>
<feature type="compositionally biased region" description="Low complexity" evidence="1">
    <location>
        <begin position="128"/>
        <end position="145"/>
    </location>
</feature>
<feature type="compositionally biased region" description="Low complexity" evidence="1">
    <location>
        <begin position="570"/>
        <end position="587"/>
    </location>
</feature>
<organism evidence="3 4">
    <name type="scientific">Papiliotrema laurentii</name>
    <name type="common">Cryptococcus laurentii</name>
    <dbReference type="NCBI Taxonomy" id="5418"/>
    <lineage>
        <taxon>Eukaryota</taxon>
        <taxon>Fungi</taxon>
        <taxon>Dikarya</taxon>
        <taxon>Basidiomycota</taxon>
        <taxon>Agaricomycotina</taxon>
        <taxon>Tremellomycetes</taxon>
        <taxon>Tremellales</taxon>
        <taxon>Rhynchogastremaceae</taxon>
        <taxon>Papiliotrema</taxon>
    </lineage>
</organism>
<dbReference type="InterPro" id="IPR019448">
    <property type="entry name" value="NT-C2"/>
</dbReference>
<name>A0AAD9CYU5_PAPLA</name>
<sequence>MSQPPSRPPSVYQISRAHTPIIQPAAPASRPPSVSSKHEHSSRVSQKIMRMFDSTKTANFQATVTIHELVNVPQLAGNFAVSWKFRGKKPRSKESCEQTSLYLLRLPAKPSLPNMRTPQALSTIHPDPSTSSLSTTGTAGSSPLTPLFPISAASPLPTSSGRSTPLPPAKANSLPVPHLTHPTPSRLSSMNGSESGSDPPHLPKKASDPTPLKKSTLPPALDIASTTFLPNDPVSSSPDMLHPNRAKQITDSPGTGSLTPLPRPPSLGLSQPPSAASSTTHLSVPFPRPPARSGTGPSVSTLLDPIAPKDDPSASRRRMPSRNSSFSNPVAIPEGLSTSSDPSNSLRRHRSTSGPLPRPATPAPASSRKGTTPVRSLKAHTCTWNYEIQHTLKIPLGKPIPITTPGSATPRFKGTAPVVGGGPFSESGLKLVIEQMPNKAATTTPAAPPVDKEGLSSMMHAVHAHVHGDHRNPSEKHTTSGETQKTVFGTVDIDLAAFAGKGRMTRRFLLVGSRTNATIKLSVDMRWVGGEEKWAAPPMQEGHQVTKMRDLIGATEHPESLKSELDLAKTSSNSSSGSSINTTRTRSNLSANSSLNLAHTISNASMVGPTTQIGYKSFEHHLRSSRSPTPDRSSSQTPTPSDMFRKHTHRHRSHHSHHLRDVSGIQQFSMHDLAPDVVVEAIFNPHASSEEGPFTFVPHASAEKLEPSDAVVENLWRDLNLMGPEGNEPSKEGNAAEEAGPGKEGRSVWGLRGMRGRRGKRAVSTPVA</sequence>